<dbReference type="Gene3D" id="3.40.50.1000">
    <property type="entry name" value="HAD superfamily/HAD-like"/>
    <property type="match status" value="1"/>
</dbReference>
<dbReference type="OrthoDB" id="531008at2759"/>
<dbReference type="AlphaFoldDB" id="A4RR69"/>
<dbReference type="InterPro" id="IPR006380">
    <property type="entry name" value="SPP-like_dom"/>
</dbReference>
<dbReference type="GO" id="GO:0016787">
    <property type="term" value="F:hydrolase activity"/>
    <property type="evidence" value="ECO:0007669"/>
    <property type="project" value="UniProtKB-KW"/>
</dbReference>
<evidence type="ECO:0000313" key="3">
    <source>
        <dbReference type="EMBL" id="ABO94139.1"/>
    </source>
</evidence>
<name>A4RR69_OSTLU</name>
<dbReference type="PANTHER" id="PTHR46521:SF4">
    <property type="entry name" value="SUCROSE-PHOSPHATASE 2-RELATED"/>
    <property type="match status" value="1"/>
</dbReference>
<dbReference type="NCBIfam" id="TIGR01484">
    <property type="entry name" value="HAD-SF-IIB"/>
    <property type="match status" value="1"/>
</dbReference>
<dbReference type="STRING" id="436017.A4RR69"/>
<dbReference type="KEGG" id="olu:OSTLU_28910"/>
<dbReference type="SFLD" id="SFLDS00003">
    <property type="entry name" value="Haloacid_Dehalogenase"/>
    <property type="match status" value="1"/>
</dbReference>
<feature type="domain" description="Sucrose phosphatase-like" evidence="2">
    <location>
        <begin position="46"/>
        <end position="309"/>
    </location>
</feature>
<accession>A4RR69</accession>
<dbReference type="OMA" id="DKGQAMQ"/>
<dbReference type="SUPFAM" id="SSF56784">
    <property type="entry name" value="HAD-like"/>
    <property type="match status" value="1"/>
</dbReference>
<dbReference type="InterPro" id="IPR051518">
    <property type="entry name" value="Sucrose_Phosphatase"/>
</dbReference>
<evidence type="ECO:0000256" key="1">
    <source>
        <dbReference type="ARBA" id="ARBA00022801"/>
    </source>
</evidence>
<keyword evidence="4" id="KW-1185">Reference proteome</keyword>
<dbReference type="SFLD" id="SFLDG01140">
    <property type="entry name" value="C2.B:_Phosphomannomutase_and_P"/>
    <property type="match status" value="1"/>
</dbReference>
<keyword evidence="1" id="KW-0378">Hydrolase</keyword>
<dbReference type="Gene3D" id="3.90.1070.10">
    <property type="match status" value="1"/>
</dbReference>
<dbReference type="RefSeq" id="XP_001415847.1">
    <property type="nucleotide sequence ID" value="XM_001415810.1"/>
</dbReference>
<dbReference type="PANTHER" id="PTHR46521">
    <property type="entry name" value="SUCROSE-PHOSPHATASE 2-RELATED"/>
    <property type="match status" value="1"/>
</dbReference>
<proteinExistence type="predicted"/>
<dbReference type="Gramene" id="ABO94139">
    <property type="protein sequence ID" value="ABO94139"/>
    <property type="gene ID" value="OSTLU_28910"/>
</dbReference>
<dbReference type="eggNOG" id="ENOG502S2R4">
    <property type="taxonomic scope" value="Eukaryota"/>
</dbReference>
<gene>
    <name evidence="3" type="ORF">OSTLU_28910</name>
</gene>
<dbReference type="SFLD" id="SFLDG01141">
    <property type="entry name" value="C2.B.1:_Sucrose_Phosphatase_Li"/>
    <property type="match status" value="1"/>
</dbReference>
<dbReference type="Proteomes" id="UP000001568">
    <property type="component" value="Chromosome 1"/>
</dbReference>
<reference evidence="3 4" key="1">
    <citation type="journal article" date="2007" name="Proc. Natl. Acad. Sci. U.S.A.">
        <title>The tiny eukaryote Ostreococcus provides genomic insights into the paradox of plankton speciation.</title>
        <authorList>
            <person name="Palenik B."/>
            <person name="Grimwood J."/>
            <person name="Aerts A."/>
            <person name="Rouze P."/>
            <person name="Salamov A."/>
            <person name="Putnam N."/>
            <person name="Dupont C."/>
            <person name="Jorgensen R."/>
            <person name="Derelle E."/>
            <person name="Rombauts S."/>
            <person name="Zhou K."/>
            <person name="Otillar R."/>
            <person name="Merchant S.S."/>
            <person name="Podell S."/>
            <person name="Gaasterland T."/>
            <person name="Napoli C."/>
            <person name="Gendler K."/>
            <person name="Manuell A."/>
            <person name="Tai V."/>
            <person name="Vallon O."/>
            <person name="Piganeau G."/>
            <person name="Jancek S."/>
            <person name="Heijde M."/>
            <person name="Jabbari K."/>
            <person name="Bowler C."/>
            <person name="Lohr M."/>
            <person name="Robbens S."/>
            <person name="Werner G."/>
            <person name="Dubchak I."/>
            <person name="Pazour G.J."/>
            <person name="Ren Q."/>
            <person name="Paulsen I."/>
            <person name="Delwiche C."/>
            <person name="Schmutz J."/>
            <person name="Rokhsar D."/>
            <person name="Van de Peer Y."/>
            <person name="Moreau H."/>
            <person name="Grigoriev I.V."/>
        </authorList>
    </citation>
    <scope>NUCLEOTIDE SEQUENCE [LARGE SCALE GENOMIC DNA]</scope>
    <source>
        <strain evidence="3 4">CCE9901</strain>
    </source>
</reference>
<evidence type="ECO:0000259" key="2">
    <source>
        <dbReference type="Pfam" id="PF05116"/>
    </source>
</evidence>
<dbReference type="InterPro" id="IPR006379">
    <property type="entry name" value="HAD-SF_hydro_IIB"/>
</dbReference>
<evidence type="ECO:0000313" key="4">
    <source>
        <dbReference type="Proteomes" id="UP000001568"/>
    </source>
</evidence>
<dbReference type="InterPro" id="IPR023214">
    <property type="entry name" value="HAD_sf"/>
</dbReference>
<dbReference type="GeneID" id="4999980"/>
<protein>
    <recommendedName>
        <fullName evidence="2">Sucrose phosphatase-like domain-containing protein</fullName>
    </recommendedName>
</protein>
<dbReference type="HOGENOM" id="CLU_030534_0_1_1"/>
<organism evidence="3 4">
    <name type="scientific">Ostreococcus lucimarinus (strain CCE9901)</name>
    <dbReference type="NCBI Taxonomy" id="436017"/>
    <lineage>
        <taxon>Eukaryota</taxon>
        <taxon>Viridiplantae</taxon>
        <taxon>Chlorophyta</taxon>
        <taxon>Mamiellophyceae</taxon>
        <taxon>Mamiellales</taxon>
        <taxon>Bathycoccaceae</taxon>
        <taxon>Ostreococcus</taxon>
    </lineage>
</organism>
<dbReference type="EMBL" id="CP000581">
    <property type="protein sequence ID" value="ABO94139.1"/>
    <property type="molecule type" value="Genomic_DNA"/>
</dbReference>
<dbReference type="Pfam" id="PF05116">
    <property type="entry name" value="S6PP"/>
    <property type="match status" value="1"/>
</dbReference>
<dbReference type="InterPro" id="IPR036412">
    <property type="entry name" value="HAD-like_sf"/>
</dbReference>
<sequence length="313" mass="33643">MRLGAASIAPTRLARANHASNIVVCRSRGVRAAAASTSVDKSAQTPVLIVSDLDGTMVGNDEYTRSFREFWESSAKPPGSKLVYSTGRSLESFTKLIETKSQVMVEPDGLICAVGTKVFQPSGDVSRPWVEDAEWTAALDVNWCCDVVTAAARGAIDACGDDNAHFRPADEQNRHKVTVGVKDELVNVVEDTIRSACESNGLEYKIIISGSGGWKFVDCVSAGAGKLESLEYVRKQLGFELLETVACGDSGNDILMLSGQTRCIIVGNAESELREWANDRVAKGELAVDRVFLATEREALGILQGLSSFGFRG</sequence>